<organism evidence="1 2">
    <name type="scientific">Trifolium medium</name>
    <dbReference type="NCBI Taxonomy" id="97028"/>
    <lineage>
        <taxon>Eukaryota</taxon>
        <taxon>Viridiplantae</taxon>
        <taxon>Streptophyta</taxon>
        <taxon>Embryophyta</taxon>
        <taxon>Tracheophyta</taxon>
        <taxon>Spermatophyta</taxon>
        <taxon>Magnoliopsida</taxon>
        <taxon>eudicotyledons</taxon>
        <taxon>Gunneridae</taxon>
        <taxon>Pentapetalae</taxon>
        <taxon>rosids</taxon>
        <taxon>fabids</taxon>
        <taxon>Fabales</taxon>
        <taxon>Fabaceae</taxon>
        <taxon>Papilionoideae</taxon>
        <taxon>50 kb inversion clade</taxon>
        <taxon>NPAAA clade</taxon>
        <taxon>Hologalegina</taxon>
        <taxon>IRL clade</taxon>
        <taxon>Trifolieae</taxon>
        <taxon>Trifolium</taxon>
    </lineage>
</organism>
<evidence type="ECO:0000313" key="2">
    <source>
        <dbReference type="Proteomes" id="UP000265520"/>
    </source>
</evidence>
<dbReference type="EMBL" id="LXQA011334159">
    <property type="protein sequence ID" value="MCI93625.1"/>
    <property type="molecule type" value="Genomic_DNA"/>
</dbReference>
<feature type="non-terminal residue" evidence="1">
    <location>
        <position position="1"/>
    </location>
</feature>
<accession>A0A392W3X8</accession>
<name>A0A392W3X8_9FABA</name>
<proteinExistence type="predicted"/>
<protein>
    <submittedName>
        <fullName evidence="1">Uncharacterized protein</fullName>
    </submittedName>
</protein>
<dbReference type="Proteomes" id="UP000265520">
    <property type="component" value="Unassembled WGS sequence"/>
</dbReference>
<evidence type="ECO:0000313" key="1">
    <source>
        <dbReference type="EMBL" id="MCI93625.1"/>
    </source>
</evidence>
<reference evidence="1 2" key="1">
    <citation type="journal article" date="2018" name="Front. Plant Sci.">
        <title>Red Clover (Trifolium pratense) and Zigzag Clover (T. medium) - A Picture of Genomic Similarities and Differences.</title>
        <authorList>
            <person name="Dluhosova J."/>
            <person name="Istvanek J."/>
            <person name="Nedelnik J."/>
            <person name="Repkova J."/>
        </authorList>
    </citation>
    <scope>NUCLEOTIDE SEQUENCE [LARGE SCALE GENOMIC DNA]</scope>
    <source>
        <strain evidence="2">cv. 10/8</strain>
        <tissue evidence="1">Leaf</tissue>
    </source>
</reference>
<keyword evidence="2" id="KW-1185">Reference proteome</keyword>
<dbReference type="AlphaFoldDB" id="A0A392W3X8"/>
<comment type="caution">
    <text evidence="1">The sequence shown here is derived from an EMBL/GenBank/DDBJ whole genome shotgun (WGS) entry which is preliminary data.</text>
</comment>
<sequence length="47" mass="5064">CTCVAERGMSSLSESVAMARLCSPVTLKSPDLSRQLLVERGLVRELA</sequence>